<dbReference type="OrthoDB" id="10270239at2759"/>
<dbReference type="EMBL" id="CAGKOT010000003">
    <property type="protein sequence ID" value="CAB5326948.1"/>
    <property type="molecule type" value="Genomic_DNA"/>
</dbReference>
<dbReference type="Proteomes" id="UP000684084">
    <property type="component" value="Unassembled WGS sequence"/>
</dbReference>
<proteinExistence type="predicted"/>
<organism evidence="1 2">
    <name type="scientific">Rhizophagus irregularis</name>
    <dbReference type="NCBI Taxonomy" id="588596"/>
    <lineage>
        <taxon>Eukaryota</taxon>
        <taxon>Fungi</taxon>
        <taxon>Fungi incertae sedis</taxon>
        <taxon>Mucoromycota</taxon>
        <taxon>Glomeromycotina</taxon>
        <taxon>Glomeromycetes</taxon>
        <taxon>Glomerales</taxon>
        <taxon>Glomeraceae</taxon>
        <taxon>Rhizophagus</taxon>
    </lineage>
</organism>
<gene>
    <name evidence="1" type="ORF">CHRIB12_LOCUS2654</name>
</gene>
<protein>
    <submittedName>
        <fullName evidence="1">Uncharacterized protein</fullName>
    </submittedName>
</protein>
<accession>A0A915YS93</accession>
<dbReference type="VEuPathDB" id="FungiDB:RhiirFUN_026759"/>
<reference evidence="1" key="1">
    <citation type="submission" date="2020-05" db="EMBL/GenBank/DDBJ databases">
        <authorList>
            <person name="Rincon C."/>
            <person name="Sanders R I."/>
            <person name="Robbins C."/>
            <person name="Chaturvedi A."/>
        </authorList>
    </citation>
    <scope>NUCLEOTIDE SEQUENCE</scope>
    <source>
        <strain evidence="1">CHB12</strain>
    </source>
</reference>
<evidence type="ECO:0000313" key="2">
    <source>
        <dbReference type="Proteomes" id="UP000684084"/>
    </source>
</evidence>
<comment type="caution">
    <text evidence="1">The sequence shown here is derived from an EMBL/GenBank/DDBJ whole genome shotgun (WGS) entry which is preliminary data.</text>
</comment>
<name>A0A915YS93_9GLOM</name>
<sequence length="96" mass="11175">MYTSGYRRKHGVIVIVMNDATLLLTTEMINLQNKSIQRDKQNEPVSSDMPARFFESSKGHSYLFTKKTDESGVLINEVRIRFDDFKEKQGKECRIN</sequence>
<evidence type="ECO:0000313" key="1">
    <source>
        <dbReference type="EMBL" id="CAB5326948.1"/>
    </source>
</evidence>
<dbReference type="AlphaFoldDB" id="A0A915YS93"/>